<dbReference type="InterPro" id="IPR029045">
    <property type="entry name" value="ClpP/crotonase-like_dom_sf"/>
</dbReference>
<comment type="caution">
    <text evidence="3">The sequence shown here is derived from an EMBL/GenBank/DDBJ whole genome shotgun (WGS) entry which is preliminary data.</text>
</comment>
<reference evidence="3" key="1">
    <citation type="journal article" date="2021" name="Nat. Commun.">
        <title>Genetic determinants of endophytism in the Arabidopsis root mycobiome.</title>
        <authorList>
            <person name="Mesny F."/>
            <person name="Miyauchi S."/>
            <person name="Thiergart T."/>
            <person name="Pickel B."/>
            <person name="Atanasova L."/>
            <person name="Karlsson M."/>
            <person name="Huettel B."/>
            <person name="Barry K.W."/>
            <person name="Haridas S."/>
            <person name="Chen C."/>
            <person name="Bauer D."/>
            <person name="Andreopoulos W."/>
            <person name="Pangilinan J."/>
            <person name="LaButti K."/>
            <person name="Riley R."/>
            <person name="Lipzen A."/>
            <person name="Clum A."/>
            <person name="Drula E."/>
            <person name="Henrissat B."/>
            <person name="Kohler A."/>
            <person name="Grigoriev I.V."/>
            <person name="Martin F.M."/>
            <person name="Hacquard S."/>
        </authorList>
    </citation>
    <scope>NUCLEOTIDE SEQUENCE</scope>
    <source>
        <strain evidence="3">MPI-CAGE-AT-0021</strain>
    </source>
</reference>
<dbReference type="AlphaFoldDB" id="A0A9P9EN30"/>
<dbReference type="OrthoDB" id="2018133at2759"/>
<dbReference type="InterPro" id="IPR051053">
    <property type="entry name" value="ECH/Chromodomain_protein"/>
</dbReference>
<sequence length="264" mass="28485">MATTAPPISYSTIGYKEIAILHVPANATNATKVLVIAFNRPEKINAAAYHFFDRDERVRDIVLTGAGKYFCVGADLSSRLHTTHVRCRGGRVAVAISNCTKPTIVALNGSVAGFGLTVSLSACIRVAWTDARVSMPFARHGLTMESCSAFYLPRLLGFLFSKLLPAPQGTASYAVELATNIAENTSLTSTKLMRDMMLHCPETPEETHVLDSRVVVSVVGSDENTEGLRSYMEKIKPAFSGTAHTADTPDMLRRKTGSGLLATM</sequence>
<dbReference type="Gene3D" id="3.90.226.10">
    <property type="entry name" value="2-enoyl-CoA Hydratase, Chain A, domain 1"/>
    <property type="match status" value="1"/>
</dbReference>
<dbReference type="PANTHER" id="PTHR43684">
    <property type="match status" value="1"/>
</dbReference>
<evidence type="ECO:0000256" key="2">
    <source>
        <dbReference type="SAM" id="MobiDB-lite"/>
    </source>
</evidence>
<dbReference type="PANTHER" id="PTHR43684:SF4">
    <property type="entry name" value="ENOYL-COA HYDRATASE_ISOMERASE FAMILY PROTEIN (AFU_ORTHOLOGUE AFUA_1G01890)"/>
    <property type="match status" value="1"/>
</dbReference>
<dbReference type="InterPro" id="IPR001753">
    <property type="entry name" value="Enoyl-CoA_hydra/iso"/>
</dbReference>
<dbReference type="Pfam" id="PF00378">
    <property type="entry name" value="ECH_1"/>
    <property type="match status" value="1"/>
</dbReference>
<proteinExistence type="inferred from homology"/>
<name>A0A9P9EN30_9HYPO</name>
<feature type="region of interest" description="Disordered" evidence="2">
    <location>
        <begin position="242"/>
        <end position="264"/>
    </location>
</feature>
<accession>A0A9P9EN30</accession>
<dbReference type="Proteomes" id="UP000717696">
    <property type="component" value="Unassembled WGS sequence"/>
</dbReference>
<gene>
    <name evidence="3" type="ORF">B0J13DRAFT_586532</name>
</gene>
<dbReference type="CDD" id="cd06558">
    <property type="entry name" value="crotonase-like"/>
    <property type="match status" value="1"/>
</dbReference>
<comment type="similarity">
    <text evidence="1">Belongs to the enoyl-CoA hydratase/isomerase family.</text>
</comment>
<organism evidence="3 4">
    <name type="scientific">Dactylonectria estremocensis</name>
    <dbReference type="NCBI Taxonomy" id="1079267"/>
    <lineage>
        <taxon>Eukaryota</taxon>
        <taxon>Fungi</taxon>
        <taxon>Dikarya</taxon>
        <taxon>Ascomycota</taxon>
        <taxon>Pezizomycotina</taxon>
        <taxon>Sordariomycetes</taxon>
        <taxon>Hypocreomycetidae</taxon>
        <taxon>Hypocreales</taxon>
        <taxon>Nectriaceae</taxon>
        <taxon>Dactylonectria</taxon>
    </lineage>
</organism>
<keyword evidence="4" id="KW-1185">Reference proteome</keyword>
<dbReference type="SUPFAM" id="SSF52096">
    <property type="entry name" value="ClpP/crotonase"/>
    <property type="match status" value="1"/>
</dbReference>
<evidence type="ECO:0000313" key="4">
    <source>
        <dbReference type="Proteomes" id="UP000717696"/>
    </source>
</evidence>
<evidence type="ECO:0000256" key="1">
    <source>
        <dbReference type="ARBA" id="ARBA00005254"/>
    </source>
</evidence>
<protein>
    <submittedName>
        <fullName evidence="3">ClpP/crotonase-like domain-containing protein</fullName>
    </submittedName>
</protein>
<dbReference type="EMBL" id="JAGMUU010000014">
    <property type="protein sequence ID" value="KAH7140046.1"/>
    <property type="molecule type" value="Genomic_DNA"/>
</dbReference>
<evidence type="ECO:0000313" key="3">
    <source>
        <dbReference type="EMBL" id="KAH7140046.1"/>
    </source>
</evidence>